<dbReference type="EMBL" id="JBHSMU010000009">
    <property type="protein sequence ID" value="MFC5460185.1"/>
    <property type="molecule type" value="Genomic_DNA"/>
</dbReference>
<proteinExistence type="predicted"/>
<evidence type="ECO:0000313" key="1">
    <source>
        <dbReference type="EMBL" id="MFC5460185.1"/>
    </source>
</evidence>
<comment type="caution">
    <text evidence="1">The sequence shown here is derived from an EMBL/GenBank/DDBJ whole genome shotgun (WGS) entry which is preliminary data.</text>
</comment>
<protein>
    <submittedName>
        <fullName evidence="1">Uncharacterized protein</fullName>
    </submittedName>
</protein>
<name>A0ABW0L386_9BURK</name>
<keyword evidence="2" id="KW-1185">Reference proteome</keyword>
<dbReference type="Proteomes" id="UP001596050">
    <property type="component" value="Unassembled WGS sequence"/>
</dbReference>
<sequence>MNYVRKKRLLAFEQWQSYGRKEAEARRKHWKPTHYVPEKKLLAFKQWQSYGRKGAEARRKQWNPVKKLAVKLAQEGGFTTRHEAARSIAKAVVGFAANVGVKMSDYHAPITIARWLEIAGVTFPNR</sequence>
<dbReference type="RefSeq" id="WP_379782794.1">
    <property type="nucleotide sequence ID" value="NZ_JBHSMU010000009.1"/>
</dbReference>
<organism evidence="1 2">
    <name type="scientific">Massilia niabensis</name>
    <dbReference type="NCBI Taxonomy" id="544910"/>
    <lineage>
        <taxon>Bacteria</taxon>
        <taxon>Pseudomonadati</taxon>
        <taxon>Pseudomonadota</taxon>
        <taxon>Betaproteobacteria</taxon>
        <taxon>Burkholderiales</taxon>
        <taxon>Oxalobacteraceae</taxon>
        <taxon>Telluria group</taxon>
        <taxon>Massilia</taxon>
    </lineage>
</organism>
<gene>
    <name evidence="1" type="ORF">ACFPN5_10245</name>
</gene>
<reference evidence="2" key="1">
    <citation type="journal article" date="2019" name="Int. J. Syst. Evol. Microbiol.">
        <title>The Global Catalogue of Microorganisms (GCM) 10K type strain sequencing project: providing services to taxonomists for standard genome sequencing and annotation.</title>
        <authorList>
            <consortium name="The Broad Institute Genomics Platform"/>
            <consortium name="The Broad Institute Genome Sequencing Center for Infectious Disease"/>
            <person name="Wu L."/>
            <person name="Ma J."/>
        </authorList>
    </citation>
    <scope>NUCLEOTIDE SEQUENCE [LARGE SCALE GENOMIC DNA]</scope>
    <source>
        <strain evidence="2">KACC 12649</strain>
    </source>
</reference>
<accession>A0ABW0L386</accession>
<evidence type="ECO:0000313" key="2">
    <source>
        <dbReference type="Proteomes" id="UP001596050"/>
    </source>
</evidence>